<feature type="domain" description="Bacterial transcriptional activator" evidence="1">
    <location>
        <begin position="90"/>
        <end position="226"/>
    </location>
</feature>
<keyword evidence="3" id="KW-1185">Reference proteome</keyword>
<sequence length="1032" mass="116397">MLQIELLGSPKLRCEDRELDLPRKAVALLAFLALEGRQPRHRLVELLWGGHAESRGQHNLRQTLYRLSNSPLGAYILAGREQLELVGFGLDVQRFLAQVEAQHWPEALATYKGEFLQGLELEEETYSDWLRRWRERLGRLWAVALEGQAKQHEAGGKIQLALELYRELIRHDELQEHFHREAMRLYALLGQTEGALQQYKRLCEVLQRELALEPLPETQALAEQIRRRKPTPRVQPEARIAFPTNKAHAVRRIVVGTAKTAAPTIRGNRSSSPHFNPPLVGRASALKRLEVAWQHQKVLLIAGPAGVGKSRLAKELLADKGPYITLSGQPGDGPTPYASMTRWVRQALSTKPDLKPKSWIRLEASRLVPELWDTPPPPLDESTLVRFFSGLVELMIEAHGSTVFLSEDEHYSDPWSLRALAVGLEQRGASARLVVTVRPDEVGPEVARRYQDWRNGQRAVWLELEPLSELEVAELIAHLSGRPARLFPQRVYRATSGNPLFVLETLRSLFESGELRLGEGGVWETPYDESTHDYTELPIAPSVRQAILGRLEHQGAAVRRSLEVAALVGEETFGSYLLAQATALSDWEVCEALEQACQHQLLKNTPQGYRFTHDLIARTIAETLQPDRRKLISARLAQHFAQQAVHPAQVAGYFQMAGQSEQAAVWWLRAALQTHGLGAYQEADGYFLRTLENLPPEHPQRFEALNQRFYLSRQVGHAGPKEQLAQLEEMQQIARTPLQRSSVWFYRGMVLDDQYDLFGAMEASRRAYAYALEVSPAEAFYPLVFVTHYQRDLGLLQEAHQDGLEALKLAQSLTPYHQIEARLCHSLTLMLQERPTEALDWIEQAEGLMRQHSPAPSSFWLLQERIGMVRARVHLGQGCYAKAIGETEDILQKARQGGVQRQELIALLVRAEAWLGLGQTAEATRDLERALELAENLQWGASEVKQLYAELELAQHNPKAALRLAQEALETARSETQKINVLYSRGGAWLALMERAKARADLEQALALHGGIARFRSVGEGALRARLAMTFE</sequence>
<dbReference type="EMBL" id="QWKY01000029">
    <property type="protein sequence ID" value="RIH77917.1"/>
    <property type="molecule type" value="Genomic_DNA"/>
</dbReference>
<dbReference type="SMART" id="SM00028">
    <property type="entry name" value="TPR"/>
    <property type="match status" value="3"/>
</dbReference>
<dbReference type="RefSeq" id="WP_170148260.1">
    <property type="nucleotide sequence ID" value="NZ_QWKY01000029.1"/>
</dbReference>
<dbReference type="Gene3D" id="1.10.10.10">
    <property type="entry name" value="Winged helix-like DNA-binding domain superfamily/Winged helix DNA-binding domain"/>
    <property type="match status" value="1"/>
</dbReference>
<dbReference type="InterPro" id="IPR027417">
    <property type="entry name" value="P-loop_NTPase"/>
</dbReference>
<evidence type="ECO:0000313" key="3">
    <source>
        <dbReference type="Proteomes" id="UP000265443"/>
    </source>
</evidence>
<name>A0ABX9MM78_9DEIN</name>
<dbReference type="Gene3D" id="1.25.40.10">
    <property type="entry name" value="Tetratricopeptide repeat domain"/>
    <property type="match status" value="3"/>
</dbReference>
<dbReference type="InterPro" id="IPR036388">
    <property type="entry name" value="WH-like_DNA-bd_sf"/>
</dbReference>
<proteinExistence type="predicted"/>
<dbReference type="Pfam" id="PF03704">
    <property type="entry name" value="BTAD"/>
    <property type="match status" value="1"/>
</dbReference>
<dbReference type="InterPro" id="IPR019734">
    <property type="entry name" value="TPR_rpt"/>
</dbReference>
<reference evidence="2 3" key="1">
    <citation type="submission" date="2018-08" db="EMBL/GenBank/DDBJ databases">
        <title>Meiothermus hypogaeus DSM 23238 genome sequencing project.</title>
        <authorList>
            <person name="Da Costa M.S."/>
            <person name="Albuquerque L."/>
            <person name="Raposo P."/>
            <person name="Froufe H.J.C."/>
            <person name="Barroso C.S."/>
            <person name="Egas C."/>
        </authorList>
    </citation>
    <scope>NUCLEOTIDE SEQUENCE [LARGE SCALE GENOMIC DNA]</scope>
    <source>
        <strain evidence="2 3">DSM 23238</strain>
    </source>
</reference>
<dbReference type="SMART" id="SM01043">
    <property type="entry name" value="BTAD"/>
    <property type="match status" value="1"/>
</dbReference>
<dbReference type="InterPro" id="IPR011990">
    <property type="entry name" value="TPR-like_helical_dom_sf"/>
</dbReference>
<gene>
    <name evidence="2" type="ORF">Mhypo_01832</name>
</gene>
<evidence type="ECO:0000259" key="1">
    <source>
        <dbReference type="SMART" id="SM01043"/>
    </source>
</evidence>
<dbReference type="SUPFAM" id="SSF48452">
    <property type="entry name" value="TPR-like"/>
    <property type="match status" value="2"/>
</dbReference>
<dbReference type="InterPro" id="IPR051677">
    <property type="entry name" value="AfsR-DnrI-RedD_regulator"/>
</dbReference>
<dbReference type="PANTHER" id="PTHR35807">
    <property type="entry name" value="TRANSCRIPTIONAL REGULATOR REDD-RELATED"/>
    <property type="match status" value="1"/>
</dbReference>
<protein>
    <submittedName>
        <fullName evidence="2">Bacterial transcriptional activator domain protein</fullName>
    </submittedName>
</protein>
<dbReference type="InterPro" id="IPR005158">
    <property type="entry name" value="BTAD"/>
</dbReference>
<organism evidence="2 3">
    <name type="scientific">Meiothermus hypogaeus</name>
    <dbReference type="NCBI Taxonomy" id="884155"/>
    <lineage>
        <taxon>Bacteria</taxon>
        <taxon>Thermotogati</taxon>
        <taxon>Deinococcota</taxon>
        <taxon>Deinococci</taxon>
        <taxon>Thermales</taxon>
        <taxon>Thermaceae</taxon>
        <taxon>Meiothermus</taxon>
    </lineage>
</organism>
<dbReference type="SUPFAM" id="SSF52540">
    <property type="entry name" value="P-loop containing nucleoside triphosphate hydrolases"/>
    <property type="match status" value="1"/>
</dbReference>
<evidence type="ECO:0000313" key="2">
    <source>
        <dbReference type="EMBL" id="RIH77917.1"/>
    </source>
</evidence>
<comment type="caution">
    <text evidence="2">The sequence shown here is derived from an EMBL/GenBank/DDBJ whole genome shotgun (WGS) entry which is preliminary data.</text>
</comment>
<accession>A0ABX9MM78</accession>
<dbReference type="Gene3D" id="3.40.50.300">
    <property type="entry name" value="P-loop containing nucleotide triphosphate hydrolases"/>
    <property type="match status" value="1"/>
</dbReference>
<dbReference type="Proteomes" id="UP000265443">
    <property type="component" value="Unassembled WGS sequence"/>
</dbReference>